<keyword evidence="7 11" id="KW-1133">Transmembrane helix</keyword>
<evidence type="ECO:0000313" key="14">
    <source>
        <dbReference type="Proteomes" id="UP000320359"/>
    </source>
</evidence>
<feature type="domain" description="Type II secretion system protein GspF" evidence="12">
    <location>
        <begin position="246"/>
        <end position="366"/>
    </location>
</feature>
<sequence>MQASNRTQVRTRLAQQQIHPQRVTPLGRLPSGHAHRQWQLQFLYQWYELLTSGFDQQSAWQYLHRNSAHRESAAATHSILRQLQHGESLASALAQHPIFPPHLGMWVGVGEHTGRLPQVLYTLHHTLQSQLVRSQRLRAALRYPLLVLAVAVLMIITMVAFLLPRFAEIYTQLNVTLPQLTHALLQLNNPSLLIIIAVVLMVLFGFTLVLGRRWHGWLYQARSCTRIYRLPLLGSYLRRFQLLQDLRMLTLALDSHIPLHESMQYMARFSDSGYWRERWQRCGKMLETGVSFLICSSRIGIPNPLCQAIAIGEASGRLTTQLGFAITQLERQQDEQQQRFLGLLPTLVLIVVSIITLLLLLALYLPLFQLGQIVG</sequence>
<dbReference type="InterPro" id="IPR018076">
    <property type="entry name" value="T2SS_GspF_dom"/>
</dbReference>
<evidence type="ECO:0000256" key="4">
    <source>
        <dbReference type="ARBA" id="ARBA00022448"/>
    </source>
</evidence>
<organism evidence="13 14">
    <name type="scientific">Aliidiomarina halalkaliphila</name>
    <dbReference type="NCBI Taxonomy" id="2593535"/>
    <lineage>
        <taxon>Bacteria</taxon>
        <taxon>Pseudomonadati</taxon>
        <taxon>Pseudomonadota</taxon>
        <taxon>Gammaproteobacteria</taxon>
        <taxon>Alteromonadales</taxon>
        <taxon>Idiomarinaceae</taxon>
        <taxon>Aliidiomarina</taxon>
    </lineage>
</organism>
<dbReference type="PROSITE" id="PS00874">
    <property type="entry name" value="T2SP_F"/>
    <property type="match status" value="1"/>
</dbReference>
<dbReference type="GO" id="GO:0005886">
    <property type="term" value="C:plasma membrane"/>
    <property type="evidence" value="ECO:0007669"/>
    <property type="project" value="UniProtKB-SubCell"/>
</dbReference>
<keyword evidence="14" id="KW-1185">Reference proteome</keyword>
<protein>
    <recommendedName>
        <fullName evidence="9">General secretion pathway protein F</fullName>
    </recommendedName>
</protein>
<feature type="transmembrane region" description="Helical" evidence="11">
    <location>
        <begin position="340"/>
        <end position="365"/>
    </location>
</feature>
<comment type="caution">
    <text evidence="13">The sequence shown here is derived from an EMBL/GenBank/DDBJ whole genome shotgun (WGS) entry which is preliminary data.</text>
</comment>
<dbReference type="Proteomes" id="UP000320359">
    <property type="component" value="Unassembled WGS sequence"/>
</dbReference>
<dbReference type="AlphaFoldDB" id="A0A552X5V3"/>
<evidence type="ECO:0000256" key="3">
    <source>
        <dbReference type="ARBA" id="ARBA00005745"/>
    </source>
</evidence>
<name>A0A552X5V3_9GAMM</name>
<dbReference type="InterPro" id="IPR001992">
    <property type="entry name" value="T2SS_GspF/T4SS_PilC_CS"/>
</dbReference>
<dbReference type="EMBL" id="VJWL01000001">
    <property type="protein sequence ID" value="TRW50395.1"/>
    <property type="molecule type" value="Genomic_DNA"/>
</dbReference>
<feature type="transmembrane region" description="Helical" evidence="11">
    <location>
        <begin position="143"/>
        <end position="163"/>
    </location>
</feature>
<comment type="function">
    <text evidence="1">Component of the type II secretion system inner membrane complex required for the energy-dependent secretion of extracellular factors such as proteases and toxins from the periplasm.</text>
</comment>
<keyword evidence="4 10" id="KW-0813">Transport</keyword>
<dbReference type="PANTHER" id="PTHR30012:SF0">
    <property type="entry name" value="TYPE II SECRETION SYSTEM PROTEIN F-RELATED"/>
    <property type="match status" value="1"/>
</dbReference>
<evidence type="ECO:0000256" key="2">
    <source>
        <dbReference type="ARBA" id="ARBA00004651"/>
    </source>
</evidence>
<keyword evidence="6 10" id="KW-0812">Transmembrane</keyword>
<dbReference type="PANTHER" id="PTHR30012">
    <property type="entry name" value="GENERAL SECRETION PATHWAY PROTEIN"/>
    <property type="match status" value="1"/>
</dbReference>
<evidence type="ECO:0000256" key="7">
    <source>
        <dbReference type="ARBA" id="ARBA00022989"/>
    </source>
</evidence>
<feature type="domain" description="Type II secretion system protein GspF" evidence="12">
    <location>
        <begin position="42"/>
        <end position="164"/>
    </location>
</feature>
<comment type="subcellular location">
    <subcellularLocation>
        <location evidence="10">Cell inner membrane</location>
        <topology evidence="10">Multi-pass membrane protein</topology>
    </subcellularLocation>
    <subcellularLocation>
        <location evidence="2">Cell membrane</location>
        <topology evidence="2">Multi-pass membrane protein</topology>
    </subcellularLocation>
</comment>
<keyword evidence="8 11" id="KW-0472">Membrane</keyword>
<dbReference type="Pfam" id="PF00482">
    <property type="entry name" value="T2SSF"/>
    <property type="match status" value="2"/>
</dbReference>
<reference evidence="13 14" key="1">
    <citation type="submission" date="2019-07" db="EMBL/GenBank/DDBJ databases">
        <authorList>
            <person name="Yang M."/>
            <person name="Zhao D."/>
            <person name="Xiang H."/>
        </authorList>
    </citation>
    <scope>NUCLEOTIDE SEQUENCE [LARGE SCALE GENOMIC DNA]</scope>
    <source>
        <strain evidence="13 14">IM1326</strain>
    </source>
</reference>
<evidence type="ECO:0000256" key="9">
    <source>
        <dbReference type="ARBA" id="ARBA00030750"/>
    </source>
</evidence>
<evidence type="ECO:0000256" key="8">
    <source>
        <dbReference type="ARBA" id="ARBA00023136"/>
    </source>
</evidence>
<gene>
    <name evidence="13" type="ORF">FM042_06085</name>
</gene>
<evidence type="ECO:0000256" key="10">
    <source>
        <dbReference type="RuleBase" id="RU003923"/>
    </source>
</evidence>
<evidence type="ECO:0000259" key="12">
    <source>
        <dbReference type="Pfam" id="PF00482"/>
    </source>
</evidence>
<accession>A0A552X5V3</accession>
<comment type="similarity">
    <text evidence="3 10">Belongs to the GSP F family.</text>
</comment>
<dbReference type="PRINTS" id="PR00812">
    <property type="entry name" value="BCTERIALGSPF"/>
</dbReference>
<evidence type="ECO:0000313" key="13">
    <source>
        <dbReference type="EMBL" id="TRW50395.1"/>
    </source>
</evidence>
<dbReference type="RefSeq" id="WP_143235344.1">
    <property type="nucleotide sequence ID" value="NZ_VJWL01000001.1"/>
</dbReference>
<evidence type="ECO:0000256" key="11">
    <source>
        <dbReference type="SAM" id="Phobius"/>
    </source>
</evidence>
<dbReference type="GO" id="GO:0009306">
    <property type="term" value="P:protein secretion"/>
    <property type="evidence" value="ECO:0007669"/>
    <property type="project" value="InterPro"/>
</dbReference>
<feature type="transmembrane region" description="Helical" evidence="11">
    <location>
        <begin position="192"/>
        <end position="210"/>
    </location>
</feature>
<evidence type="ECO:0000256" key="5">
    <source>
        <dbReference type="ARBA" id="ARBA00022475"/>
    </source>
</evidence>
<proteinExistence type="inferred from homology"/>
<dbReference type="InterPro" id="IPR042094">
    <property type="entry name" value="T2SS_GspF_sf"/>
</dbReference>
<dbReference type="InterPro" id="IPR003004">
    <property type="entry name" value="GspF/PilC"/>
</dbReference>
<dbReference type="Gene3D" id="1.20.81.30">
    <property type="entry name" value="Type II secretion system (T2SS), domain F"/>
    <property type="match status" value="2"/>
</dbReference>
<dbReference type="OrthoDB" id="6235690at2"/>
<evidence type="ECO:0000256" key="6">
    <source>
        <dbReference type="ARBA" id="ARBA00022692"/>
    </source>
</evidence>
<evidence type="ECO:0000256" key="1">
    <source>
        <dbReference type="ARBA" id="ARBA00002684"/>
    </source>
</evidence>
<keyword evidence="5" id="KW-1003">Cell membrane</keyword>